<gene>
    <name evidence="2" type="ORF">TCNE_LOCUS14754</name>
</gene>
<dbReference type="Proteomes" id="UP000050794">
    <property type="component" value="Unassembled WGS sequence"/>
</dbReference>
<evidence type="ECO:0000313" key="4">
    <source>
        <dbReference type="WBParaSite" id="TCNE_0001475401-mRNA-1"/>
    </source>
</evidence>
<dbReference type="AlphaFoldDB" id="A0A183V1Y4"/>
<name>A0A183V1Y4_TOXCA</name>
<accession>A0A183V1Y4</accession>
<keyword evidence="3" id="KW-1185">Reference proteome</keyword>
<proteinExistence type="predicted"/>
<reference evidence="4" key="1">
    <citation type="submission" date="2016-06" db="UniProtKB">
        <authorList>
            <consortium name="WormBaseParasite"/>
        </authorList>
    </citation>
    <scope>IDENTIFICATION</scope>
</reference>
<evidence type="ECO:0000313" key="2">
    <source>
        <dbReference type="EMBL" id="VDM46075.1"/>
    </source>
</evidence>
<sequence>MPGGQPTGDPSGKPAGNRTQCMHDRRHFLMTPFYEQIEQVARIRGHAGMALAMRGHAGMVLAMSGHACVALGP</sequence>
<reference evidence="2 3" key="2">
    <citation type="submission" date="2018-11" db="EMBL/GenBank/DDBJ databases">
        <authorList>
            <consortium name="Pathogen Informatics"/>
        </authorList>
    </citation>
    <scope>NUCLEOTIDE SEQUENCE [LARGE SCALE GENOMIC DNA]</scope>
</reference>
<protein>
    <submittedName>
        <fullName evidence="4">AraC family transcriptional regulator</fullName>
    </submittedName>
</protein>
<feature type="region of interest" description="Disordered" evidence="1">
    <location>
        <begin position="1"/>
        <end position="20"/>
    </location>
</feature>
<evidence type="ECO:0000313" key="3">
    <source>
        <dbReference type="Proteomes" id="UP000050794"/>
    </source>
</evidence>
<dbReference type="WBParaSite" id="TCNE_0001475401-mRNA-1">
    <property type="protein sequence ID" value="TCNE_0001475401-mRNA-1"/>
    <property type="gene ID" value="TCNE_0001475401"/>
</dbReference>
<evidence type="ECO:0000256" key="1">
    <source>
        <dbReference type="SAM" id="MobiDB-lite"/>
    </source>
</evidence>
<dbReference type="EMBL" id="UYWY01022433">
    <property type="protein sequence ID" value="VDM46075.1"/>
    <property type="molecule type" value="Genomic_DNA"/>
</dbReference>
<organism evidence="3 4">
    <name type="scientific">Toxocara canis</name>
    <name type="common">Canine roundworm</name>
    <dbReference type="NCBI Taxonomy" id="6265"/>
    <lineage>
        <taxon>Eukaryota</taxon>
        <taxon>Metazoa</taxon>
        <taxon>Ecdysozoa</taxon>
        <taxon>Nematoda</taxon>
        <taxon>Chromadorea</taxon>
        <taxon>Rhabditida</taxon>
        <taxon>Spirurina</taxon>
        <taxon>Ascaridomorpha</taxon>
        <taxon>Ascaridoidea</taxon>
        <taxon>Toxocaridae</taxon>
        <taxon>Toxocara</taxon>
    </lineage>
</organism>